<evidence type="ECO:0000256" key="12">
    <source>
        <dbReference type="ARBA" id="ARBA00048108"/>
    </source>
</evidence>
<dbReference type="InterPro" id="IPR035959">
    <property type="entry name" value="RutC-like_sf"/>
</dbReference>
<evidence type="ECO:0000259" key="13">
    <source>
        <dbReference type="Pfam" id="PF01902"/>
    </source>
</evidence>
<dbReference type="Gene3D" id="3.90.1490.10">
    <property type="entry name" value="putative n-type atp pyrophosphatase, domain 2"/>
    <property type="match status" value="1"/>
</dbReference>
<dbReference type="Gene3D" id="3.40.50.620">
    <property type="entry name" value="HUPs"/>
    <property type="match status" value="1"/>
</dbReference>
<evidence type="ECO:0000256" key="8">
    <source>
        <dbReference type="ARBA" id="ARBA00029814"/>
    </source>
</evidence>
<dbReference type="GO" id="GO:0005524">
    <property type="term" value="F:ATP binding"/>
    <property type="evidence" value="ECO:0007669"/>
    <property type="project" value="UniProtKB-KW"/>
</dbReference>
<keyword evidence="5" id="KW-0436">Ligase</keyword>
<dbReference type="InterPro" id="IPR014729">
    <property type="entry name" value="Rossmann-like_a/b/a_fold"/>
</dbReference>
<sequence length="643" mass="71728">MKVVALVSGGKDSCFNILHCLANGHDLVALANLRPKDHHVQELDSFMFQTVGHDALQFYEECVGVPMYRGDITGTSKNQQLDYRRTEQDEIEDLFLLLKTVKDKHPEVDAVSVGAILSSYQRTRVEDVCNRLGLTSLAFLWQRDQFELMTEMVESAMDARLIKVAAVGLNESHLGKSLKEVYSTLLRLNQRFEVHICGEGGEFESLVLDAPFFVKKLEIVEAESIVSNDQVAYLKPIVKVVEKVESDGEFHSVHESGVDWSKFLPKRSGILRPKFKEIYDALDGNVKPSPVMELNSLQFTSDVPQCITTVSNKLFISNLKSSKSTVEEQAVDVFTQLNTILEKHSIDTSHIQHSTLLIKSMSNFAKINSIYIQSFTQPLPPSRVCVQTVLPSHCELQLSVVALLDSSKKTGLHVQGRSYWAPANIGPYSQTVIDENLTASLSGQIPLIPASMDLSKESGLFNAVLSLQHYDNVKEVVGCTNQLSAVSFIKDQCLVSAVTKTWEEYSDLYSEVTPHNSLIIVQVEELPRGADTEWGGLAYKKMTSLYDDDESDDEDDAKVSVVDKLNIQNSVYKGNNGEIVSNLAFTQMEIEQFEFSSDCHYTVYTTPDLVKSLPGNVSIDIIPVLSVWNYLGQRKAYGVVVRC</sequence>
<evidence type="ECO:0000256" key="2">
    <source>
        <dbReference type="ARBA" id="ARBA00008496"/>
    </source>
</evidence>
<dbReference type="OrthoDB" id="686384at2759"/>
<dbReference type="CDD" id="cd06155">
    <property type="entry name" value="eu_AANH_C_1"/>
    <property type="match status" value="1"/>
</dbReference>
<dbReference type="EMBL" id="LK052907">
    <property type="protein sequence ID" value="CDR46119.1"/>
    <property type="molecule type" value="Genomic_DNA"/>
</dbReference>
<evidence type="ECO:0000256" key="7">
    <source>
        <dbReference type="ARBA" id="ARBA00022840"/>
    </source>
</evidence>
<dbReference type="EC" id="6.3.1.14" evidence="3"/>
<comment type="pathway">
    <text evidence="1">Protein modification; peptidyl-diphthamide biosynthesis.</text>
</comment>
<gene>
    <name evidence="14" type="ORF">CYFA0S_22e00232g</name>
</gene>
<dbReference type="InterPro" id="IPR030662">
    <property type="entry name" value="DPH6/MJ0570"/>
</dbReference>
<dbReference type="PhylomeDB" id="A0A061BGK5"/>
<feature type="domain" description="Diphthamide synthase" evidence="13">
    <location>
        <begin position="1"/>
        <end position="229"/>
    </location>
</feature>
<dbReference type="SUPFAM" id="SSF52402">
    <property type="entry name" value="Adenine nucleotide alpha hydrolases-like"/>
    <property type="match status" value="1"/>
</dbReference>
<dbReference type="VEuPathDB" id="FungiDB:BON22_1925"/>
<dbReference type="NCBIfam" id="TIGR00290">
    <property type="entry name" value="MJ0570_dom"/>
    <property type="match status" value="1"/>
</dbReference>
<protein>
    <recommendedName>
        <fullName evidence="4">Diphthine--ammonia ligase</fullName>
        <ecNumber evidence="3">6.3.1.14</ecNumber>
    </recommendedName>
    <alternativeName>
        <fullName evidence="9">ATP-binding domain-containing protein 4</fullName>
    </alternativeName>
    <alternativeName>
        <fullName evidence="8">Diphthamide synthase</fullName>
    </alternativeName>
    <alternativeName>
        <fullName evidence="10">Diphthamide synthetase</fullName>
    </alternativeName>
    <alternativeName>
        <fullName evidence="11">Protein DPH6 homolog</fullName>
    </alternativeName>
</protein>
<dbReference type="CDD" id="cd01994">
    <property type="entry name" value="AANH_PF0828-like"/>
    <property type="match status" value="1"/>
</dbReference>
<dbReference type="GO" id="GO:0017178">
    <property type="term" value="F:diphthine-ammonia ligase activity"/>
    <property type="evidence" value="ECO:0007669"/>
    <property type="project" value="UniProtKB-EC"/>
</dbReference>
<dbReference type="InterPro" id="IPR002761">
    <property type="entry name" value="Diphthami_syn_dom"/>
</dbReference>
<dbReference type="PANTHER" id="PTHR12196:SF2">
    <property type="entry name" value="DIPHTHINE--AMMONIA LIGASE"/>
    <property type="match status" value="1"/>
</dbReference>
<comment type="similarity">
    <text evidence="2">Belongs to the Diphthine--ammonia ligase family.</text>
</comment>
<proteinExistence type="inferred from homology"/>
<evidence type="ECO:0000256" key="9">
    <source>
        <dbReference type="ARBA" id="ARBA00031202"/>
    </source>
</evidence>
<dbReference type="AlphaFoldDB" id="A0A061BGK5"/>
<dbReference type="Gene3D" id="3.30.1330.40">
    <property type="entry name" value="RutC-like"/>
    <property type="match status" value="2"/>
</dbReference>
<dbReference type="Pfam" id="PF01042">
    <property type="entry name" value="Ribonuc_L-PSP"/>
    <property type="match status" value="2"/>
</dbReference>
<dbReference type="FunFam" id="3.40.50.620:FF:000069">
    <property type="entry name" value="diphthine--ammonia ligase"/>
    <property type="match status" value="1"/>
</dbReference>
<evidence type="ECO:0000256" key="6">
    <source>
        <dbReference type="ARBA" id="ARBA00022741"/>
    </source>
</evidence>
<dbReference type="Pfam" id="PF01902">
    <property type="entry name" value="Diphthami_syn_2"/>
    <property type="match status" value="1"/>
</dbReference>
<dbReference type="GO" id="GO:0017183">
    <property type="term" value="P:protein histidyl modification to diphthamide"/>
    <property type="evidence" value="ECO:0007669"/>
    <property type="project" value="TreeGrafter"/>
</dbReference>
<organism evidence="14">
    <name type="scientific">Cyberlindnera fabianii</name>
    <name type="common">Yeast</name>
    <name type="synonym">Hansenula fabianii</name>
    <dbReference type="NCBI Taxonomy" id="36022"/>
    <lineage>
        <taxon>Eukaryota</taxon>
        <taxon>Fungi</taxon>
        <taxon>Dikarya</taxon>
        <taxon>Ascomycota</taxon>
        <taxon>Saccharomycotina</taxon>
        <taxon>Saccharomycetes</taxon>
        <taxon>Phaffomycetales</taxon>
        <taxon>Phaffomycetaceae</taxon>
        <taxon>Cyberlindnera</taxon>
    </lineage>
</organism>
<name>A0A061BGK5_CYBFA</name>
<evidence type="ECO:0000256" key="5">
    <source>
        <dbReference type="ARBA" id="ARBA00022598"/>
    </source>
</evidence>
<evidence type="ECO:0000313" key="14">
    <source>
        <dbReference type="EMBL" id="CDR46119.1"/>
    </source>
</evidence>
<dbReference type="SUPFAM" id="SSF55298">
    <property type="entry name" value="YjgF-like"/>
    <property type="match status" value="2"/>
</dbReference>
<evidence type="ECO:0000256" key="10">
    <source>
        <dbReference type="ARBA" id="ARBA00031552"/>
    </source>
</evidence>
<comment type="catalytic activity">
    <reaction evidence="12">
        <text>diphthine-[translation elongation factor 2] + NH4(+) + ATP = diphthamide-[translation elongation factor 2] + AMP + diphosphate + H(+)</text>
        <dbReference type="Rhea" id="RHEA:19753"/>
        <dbReference type="Rhea" id="RHEA-COMP:10172"/>
        <dbReference type="Rhea" id="RHEA-COMP:10174"/>
        <dbReference type="ChEBI" id="CHEBI:15378"/>
        <dbReference type="ChEBI" id="CHEBI:16692"/>
        <dbReference type="ChEBI" id="CHEBI:28938"/>
        <dbReference type="ChEBI" id="CHEBI:30616"/>
        <dbReference type="ChEBI" id="CHEBI:33019"/>
        <dbReference type="ChEBI" id="CHEBI:82696"/>
        <dbReference type="ChEBI" id="CHEBI:456215"/>
        <dbReference type="EC" id="6.3.1.14"/>
    </reaction>
</comment>
<evidence type="ECO:0000256" key="1">
    <source>
        <dbReference type="ARBA" id="ARBA00005156"/>
    </source>
</evidence>
<dbReference type="CDD" id="cd06156">
    <property type="entry name" value="eu_AANH_C_2"/>
    <property type="match status" value="1"/>
</dbReference>
<accession>A0A061BGK5</accession>
<keyword evidence="6" id="KW-0547">Nucleotide-binding</keyword>
<dbReference type="FunFam" id="3.90.1490.10:FF:000001">
    <property type="entry name" value="Diphthine--ammonia ligase"/>
    <property type="match status" value="1"/>
</dbReference>
<evidence type="ECO:0000256" key="11">
    <source>
        <dbReference type="ARBA" id="ARBA00032849"/>
    </source>
</evidence>
<reference evidence="14" key="1">
    <citation type="journal article" date="2014" name="Genome Announc.">
        <title>Genome sequence of the yeast Cyberlindnera fabianii (Hansenula fabianii).</title>
        <authorList>
            <person name="Freel K.C."/>
            <person name="Sarilar V."/>
            <person name="Neuveglise C."/>
            <person name="Devillers H."/>
            <person name="Friedrich A."/>
            <person name="Schacherer J."/>
        </authorList>
    </citation>
    <scope>NUCLEOTIDE SEQUENCE</scope>
    <source>
        <strain evidence="14">YJS4271</strain>
    </source>
</reference>
<evidence type="ECO:0000256" key="4">
    <source>
        <dbReference type="ARBA" id="ARBA00018426"/>
    </source>
</evidence>
<dbReference type="InterPro" id="IPR006175">
    <property type="entry name" value="YjgF/YER057c/UK114"/>
</dbReference>
<dbReference type="PANTHER" id="PTHR12196">
    <property type="entry name" value="DOMAIN OF UNKNOWN FUNCTION 71 DUF71 -CONTAINING PROTEIN"/>
    <property type="match status" value="1"/>
</dbReference>
<keyword evidence="7" id="KW-0067">ATP-binding</keyword>
<evidence type="ECO:0000256" key="3">
    <source>
        <dbReference type="ARBA" id="ARBA00012089"/>
    </source>
</evidence>